<comment type="similarity">
    <text evidence="4">Belongs to the peptidase M23B family.</text>
</comment>
<dbReference type="CDD" id="cd12797">
    <property type="entry name" value="M23_peptidase"/>
    <property type="match status" value="1"/>
</dbReference>
<keyword evidence="10" id="KW-0862">Zinc</keyword>
<evidence type="ECO:0000256" key="11">
    <source>
        <dbReference type="ARBA" id="ARBA00022989"/>
    </source>
</evidence>
<dbReference type="FunFam" id="2.70.70.10:FF:000002">
    <property type="entry name" value="Murein DD-endopeptidase MepM"/>
    <property type="match status" value="1"/>
</dbReference>
<comment type="caution">
    <text evidence="19">The sequence shown here is derived from an EMBL/GenBank/DDBJ whole genome shotgun (WGS) entry which is preliminary data.</text>
</comment>
<dbReference type="Gene3D" id="2.70.70.10">
    <property type="entry name" value="Glucose Permease (Domain IIA)"/>
    <property type="match status" value="1"/>
</dbReference>
<gene>
    <name evidence="19" type="ORF">C7G83_08015</name>
</gene>
<evidence type="ECO:0000256" key="12">
    <source>
        <dbReference type="ARBA" id="ARBA00023049"/>
    </source>
</evidence>
<feature type="transmembrane region" description="Helical" evidence="17">
    <location>
        <begin position="21"/>
        <end position="39"/>
    </location>
</feature>
<name>A0A2P8VKN2_9ENTR</name>
<evidence type="ECO:0000256" key="4">
    <source>
        <dbReference type="ARBA" id="ARBA00006646"/>
    </source>
</evidence>
<evidence type="ECO:0000256" key="7">
    <source>
        <dbReference type="ARBA" id="ARBA00022692"/>
    </source>
</evidence>
<dbReference type="Proteomes" id="UP000240212">
    <property type="component" value="Unassembled WGS sequence"/>
</dbReference>
<reference evidence="19 20" key="1">
    <citation type="submission" date="2018-03" db="EMBL/GenBank/DDBJ databases">
        <title>Draft genome sequence of the first documented clinical Siccibacter turicensis isolate in Austria.</title>
        <authorList>
            <person name="Lepuschitz S."/>
            <person name="Pekard-Amenitsch S."/>
            <person name="Haunold R."/>
            <person name="Schill S."/>
            <person name="Mach R."/>
            <person name="Allerberger F."/>
            <person name="Ruppitsch W."/>
            <person name="Forsythe S.J."/>
        </authorList>
    </citation>
    <scope>NUCLEOTIDE SEQUENCE [LARGE SCALE GENOMIC DNA]</scope>
    <source>
        <strain evidence="19 20">6100069499-17</strain>
    </source>
</reference>
<keyword evidence="8" id="KW-0479">Metal-binding</keyword>
<dbReference type="AlphaFoldDB" id="A0A2P8VKN2"/>
<keyword evidence="14" id="KW-0961">Cell wall biogenesis/degradation</keyword>
<dbReference type="Gene3D" id="3.10.450.350">
    <property type="match status" value="2"/>
</dbReference>
<evidence type="ECO:0000259" key="18">
    <source>
        <dbReference type="PROSITE" id="PS51782"/>
    </source>
</evidence>
<dbReference type="GO" id="GO:0004222">
    <property type="term" value="F:metalloendopeptidase activity"/>
    <property type="evidence" value="ECO:0007669"/>
    <property type="project" value="TreeGrafter"/>
</dbReference>
<evidence type="ECO:0000256" key="5">
    <source>
        <dbReference type="ARBA" id="ARBA00022475"/>
    </source>
</evidence>
<sequence length="439" mass="48975">MQQIARSVALAFNNLPRPHRVMLGSLTVLTLAVAVWRPYVYHPESAPIVKAIELEQNDIRSLLPEASEPIDQAPPEDDAIPQDELDDKTAGEAGVHEYVVSTGDTLSSVLNQYGIDMGDISQLASVDKDLRNLKIGQQLSWTLTDSGELQRLTWELSRRETRTYDRTATGFKMSSEMQQGDWVNTVFKGTVGSSFVSSARDAGLTSTEISAVIKSMQWQMDFRKLKKGDQFAVLMSREMFDGKREQSQLVGVRLRSDGKDYYAVRAEDGKFYDRNGSGLAKGFLRFPTSKQFRVSSNFNPRRVNPVTGRVAPHKGVDFAMPQGTPVLAVGDGEVLVAKRSGAAGYYVAVRHGRTYTTRYMHLRKLLVKPGQKVKRGDRIALSGNTGRSTGPHLHYEIWINQQAVNPLTAKLPRTEGLVGADRREYLAKIREVTPQLRFD</sequence>
<dbReference type="InterPro" id="IPR013731">
    <property type="entry name" value="OapA_N"/>
</dbReference>
<feature type="domain" description="LysM" evidence="18">
    <location>
        <begin position="96"/>
        <end position="141"/>
    </location>
</feature>
<dbReference type="InterPro" id="IPR016047">
    <property type="entry name" value="M23ase_b-sheet_dom"/>
</dbReference>
<dbReference type="EMBL" id="PYEP01000003">
    <property type="protein sequence ID" value="PSN08119.1"/>
    <property type="molecule type" value="Genomic_DNA"/>
</dbReference>
<evidence type="ECO:0000256" key="15">
    <source>
        <dbReference type="ARBA" id="ARBA00070993"/>
    </source>
</evidence>
<keyword evidence="9" id="KW-0378">Hydrolase</keyword>
<dbReference type="GO" id="GO:0046872">
    <property type="term" value="F:metal ion binding"/>
    <property type="evidence" value="ECO:0007669"/>
    <property type="project" value="UniProtKB-KW"/>
</dbReference>
<keyword evidence="20" id="KW-1185">Reference proteome</keyword>
<evidence type="ECO:0000256" key="6">
    <source>
        <dbReference type="ARBA" id="ARBA00022670"/>
    </source>
</evidence>
<dbReference type="InterPro" id="IPR018392">
    <property type="entry name" value="LysM"/>
</dbReference>
<organism evidence="19 20">
    <name type="scientific">Siccibacter turicensis</name>
    <dbReference type="NCBI Taxonomy" id="357233"/>
    <lineage>
        <taxon>Bacteria</taxon>
        <taxon>Pseudomonadati</taxon>
        <taxon>Pseudomonadota</taxon>
        <taxon>Gammaproteobacteria</taxon>
        <taxon>Enterobacterales</taxon>
        <taxon>Enterobacteriaceae</taxon>
        <taxon>Siccibacter</taxon>
    </lineage>
</organism>
<evidence type="ECO:0000256" key="8">
    <source>
        <dbReference type="ARBA" id="ARBA00022723"/>
    </source>
</evidence>
<keyword evidence="7 17" id="KW-0812">Transmembrane</keyword>
<dbReference type="FunFam" id="3.10.450.350:FF:000002">
    <property type="entry name" value="Murein DD-endopeptidase MepM"/>
    <property type="match status" value="1"/>
</dbReference>
<dbReference type="PANTHER" id="PTHR21666:SF292">
    <property type="entry name" value="MUREIN DD-ENDOPEPTIDASE MEPM"/>
    <property type="match status" value="1"/>
</dbReference>
<evidence type="ECO:0000256" key="14">
    <source>
        <dbReference type="ARBA" id="ARBA00023316"/>
    </source>
</evidence>
<comment type="pathway">
    <text evidence="3">Cell wall biogenesis; cell wall polysaccharide biosynthesis.</text>
</comment>
<comment type="subcellular location">
    <subcellularLocation>
        <location evidence="2">Cell membrane</location>
        <topology evidence="2">Single-pass membrane protein</topology>
    </subcellularLocation>
</comment>
<evidence type="ECO:0000256" key="1">
    <source>
        <dbReference type="ARBA" id="ARBA00001947"/>
    </source>
</evidence>
<accession>A0A2P8VKN2</accession>
<dbReference type="Pfam" id="PF01551">
    <property type="entry name" value="Peptidase_M23"/>
    <property type="match status" value="1"/>
</dbReference>
<dbReference type="RefSeq" id="WP_024549305.1">
    <property type="nucleotide sequence ID" value="NZ_CP188034.1"/>
</dbReference>
<dbReference type="CDD" id="cd00118">
    <property type="entry name" value="LysM"/>
    <property type="match status" value="1"/>
</dbReference>
<dbReference type="Pfam" id="PF08525">
    <property type="entry name" value="OapA_N"/>
    <property type="match status" value="1"/>
</dbReference>
<dbReference type="PANTHER" id="PTHR21666">
    <property type="entry name" value="PEPTIDASE-RELATED"/>
    <property type="match status" value="1"/>
</dbReference>
<dbReference type="Pfam" id="PF01476">
    <property type="entry name" value="LysM"/>
    <property type="match status" value="1"/>
</dbReference>
<protein>
    <recommendedName>
        <fullName evidence="15">Murein DD-endopeptidase MepM</fullName>
    </recommendedName>
    <alternativeName>
        <fullName evidence="16">Murein hydrolase MepM</fullName>
    </alternativeName>
</protein>
<dbReference type="InterPro" id="IPR045834">
    <property type="entry name" value="Csd3_N2"/>
</dbReference>
<evidence type="ECO:0000256" key="17">
    <source>
        <dbReference type="SAM" id="Phobius"/>
    </source>
</evidence>
<keyword evidence="13 17" id="KW-0472">Membrane</keyword>
<evidence type="ECO:0000256" key="16">
    <source>
        <dbReference type="ARBA" id="ARBA00075179"/>
    </source>
</evidence>
<evidence type="ECO:0000256" key="13">
    <source>
        <dbReference type="ARBA" id="ARBA00023136"/>
    </source>
</evidence>
<proteinExistence type="inferred from homology"/>
<keyword evidence="12" id="KW-0482">Metalloprotease</keyword>
<dbReference type="OrthoDB" id="9805070at2"/>
<dbReference type="Pfam" id="PF19425">
    <property type="entry name" value="Csd3_N2"/>
    <property type="match status" value="1"/>
</dbReference>
<evidence type="ECO:0000256" key="3">
    <source>
        <dbReference type="ARBA" id="ARBA00004776"/>
    </source>
</evidence>
<dbReference type="NCBIfam" id="NF008652">
    <property type="entry name" value="PRK11649.1"/>
    <property type="match status" value="1"/>
</dbReference>
<dbReference type="GO" id="GO:0006508">
    <property type="term" value="P:proteolysis"/>
    <property type="evidence" value="ECO:0007669"/>
    <property type="project" value="UniProtKB-KW"/>
</dbReference>
<dbReference type="SUPFAM" id="SSF51261">
    <property type="entry name" value="Duplicated hybrid motif"/>
    <property type="match status" value="1"/>
</dbReference>
<keyword evidence="5" id="KW-1003">Cell membrane</keyword>
<dbReference type="InterPro" id="IPR050570">
    <property type="entry name" value="Cell_wall_metabolism_enzyme"/>
</dbReference>
<dbReference type="InterPro" id="IPR011055">
    <property type="entry name" value="Dup_hybrid_motif"/>
</dbReference>
<keyword evidence="11 17" id="KW-1133">Transmembrane helix</keyword>
<evidence type="ECO:0000256" key="2">
    <source>
        <dbReference type="ARBA" id="ARBA00004162"/>
    </source>
</evidence>
<evidence type="ECO:0000313" key="19">
    <source>
        <dbReference type="EMBL" id="PSN08119.1"/>
    </source>
</evidence>
<dbReference type="GO" id="GO:0071555">
    <property type="term" value="P:cell wall organization"/>
    <property type="evidence" value="ECO:0007669"/>
    <property type="project" value="UniProtKB-KW"/>
</dbReference>
<keyword evidence="6" id="KW-0645">Protease</keyword>
<dbReference type="SMART" id="SM00257">
    <property type="entry name" value="LysM"/>
    <property type="match status" value="1"/>
</dbReference>
<evidence type="ECO:0000256" key="9">
    <source>
        <dbReference type="ARBA" id="ARBA00022801"/>
    </source>
</evidence>
<dbReference type="GO" id="GO:0005886">
    <property type="term" value="C:plasma membrane"/>
    <property type="evidence" value="ECO:0007669"/>
    <property type="project" value="UniProtKB-SubCell"/>
</dbReference>
<comment type="cofactor">
    <cofactor evidence="1">
        <name>Zn(2+)</name>
        <dbReference type="ChEBI" id="CHEBI:29105"/>
    </cofactor>
</comment>
<dbReference type="FunFam" id="3.10.450.350:FF:000001">
    <property type="entry name" value="Murein DD-endopeptidase MepM"/>
    <property type="match status" value="1"/>
</dbReference>
<evidence type="ECO:0000313" key="20">
    <source>
        <dbReference type="Proteomes" id="UP000240212"/>
    </source>
</evidence>
<dbReference type="PROSITE" id="PS51782">
    <property type="entry name" value="LYSM"/>
    <property type="match status" value="1"/>
</dbReference>
<evidence type="ECO:0000256" key="10">
    <source>
        <dbReference type="ARBA" id="ARBA00022833"/>
    </source>
</evidence>
<dbReference type="STRING" id="1388748.GCA_000463155_02577"/>